<reference evidence="1 2" key="1">
    <citation type="submission" date="2019-10" db="EMBL/GenBank/DDBJ databases">
        <title>Taxonomy of Antarctic Massilia spp.: description of Massilia rubra sp. nov., Massilia aquatica sp. nov., Massilia mucilaginosa sp. nov., Massilia frigida sp. nov. isolated from streams, lakes and regoliths.</title>
        <authorList>
            <person name="Holochova P."/>
            <person name="Sedlacek I."/>
            <person name="Kralova S."/>
            <person name="Maslanova I."/>
            <person name="Busse H.-J."/>
            <person name="Stankova E."/>
            <person name="Vrbovska V."/>
            <person name="Kovarovic V."/>
            <person name="Bartak M."/>
            <person name="Svec P."/>
            <person name="Pantucek R."/>
        </authorList>
    </citation>
    <scope>NUCLEOTIDE SEQUENCE [LARGE SCALE GENOMIC DNA]</scope>
    <source>
        <strain evidence="1 2">CCM 8694</strain>
    </source>
</reference>
<dbReference type="EMBL" id="WHJF01000031">
    <property type="protein sequence ID" value="NHZ63369.1"/>
    <property type="molecule type" value="Genomic_DNA"/>
</dbReference>
<comment type="caution">
    <text evidence="1">The sequence shown here is derived from an EMBL/GenBank/DDBJ whole genome shotgun (WGS) entry which is preliminary data.</text>
</comment>
<organism evidence="1 2">
    <name type="scientific">Massilia genomosp. 1</name>
    <dbReference type="NCBI Taxonomy" id="2609280"/>
    <lineage>
        <taxon>Bacteria</taxon>
        <taxon>Pseudomonadati</taxon>
        <taxon>Pseudomonadota</taxon>
        <taxon>Betaproteobacteria</taxon>
        <taxon>Burkholderiales</taxon>
        <taxon>Oxalobacteraceae</taxon>
        <taxon>Telluria group</taxon>
        <taxon>Massilia</taxon>
    </lineage>
</organism>
<keyword evidence="2" id="KW-1185">Reference proteome</keyword>
<gene>
    <name evidence="1" type="ORF">F1735_13805</name>
</gene>
<evidence type="ECO:0000313" key="1">
    <source>
        <dbReference type="EMBL" id="NHZ63369.1"/>
    </source>
</evidence>
<accession>A0ABX0MZT0</accession>
<proteinExistence type="predicted"/>
<evidence type="ECO:0000313" key="2">
    <source>
        <dbReference type="Proteomes" id="UP000610594"/>
    </source>
</evidence>
<dbReference type="Proteomes" id="UP000610594">
    <property type="component" value="Unassembled WGS sequence"/>
</dbReference>
<sequence length="80" mass="9277">MHHFGGQQYVEGKMSLERYSGLSVVKYQKTKVQDIIIGWRVFSSSLLCERYKYRGDPPYGRKINFTLDRVRDVKGASCPT</sequence>
<protein>
    <submittedName>
        <fullName evidence="1">Uncharacterized protein</fullName>
    </submittedName>
</protein>
<name>A0ABX0MZT0_9BURK</name>
<dbReference type="RefSeq" id="WP_167237480.1">
    <property type="nucleotide sequence ID" value="NZ_WHJF01000031.1"/>
</dbReference>